<keyword evidence="2" id="KW-1185">Reference proteome</keyword>
<gene>
    <name evidence="1" type="ORF">XI38_13415</name>
</gene>
<comment type="caution">
    <text evidence="1">The sequence shown here is derived from an EMBL/GenBank/DDBJ whole genome shotgun (WGS) entry which is preliminary data.</text>
</comment>
<dbReference type="KEGG" id="mcw:A8L33_01170"/>
<dbReference type="EMBL" id="LAVO01000015">
    <property type="protein sequence ID" value="KOS09883.1"/>
    <property type="molecule type" value="Genomic_DNA"/>
</dbReference>
<evidence type="ECO:0000313" key="1">
    <source>
        <dbReference type="EMBL" id="KOS09883.1"/>
    </source>
</evidence>
<evidence type="ECO:0000313" key="2">
    <source>
        <dbReference type="Proteomes" id="UP000037737"/>
    </source>
</evidence>
<dbReference type="Proteomes" id="UP000037737">
    <property type="component" value="Unassembled WGS sequence"/>
</dbReference>
<reference evidence="1" key="1">
    <citation type="submission" date="2015-04" db="EMBL/GenBank/DDBJ databases">
        <title>Complete genome sequence of Microbacterium chocolatum SIT 101, a bacterium enantioselectively hydrolyzing mesomeric diesters.</title>
        <authorList>
            <person name="Li X."/>
            <person name="Xu Y."/>
        </authorList>
    </citation>
    <scope>NUCLEOTIDE SEQUENCE [LARGE SCALE GENOMIC DNA]</scope>
    <source>
        <strain evidence="1">SIT 101</strain>
    </source>
</reference>
<name>A0A0M9VKB4_9MICO</name>
<dbReference type="PATRIC" id="fig|84292.3.peg.2727"/>
<organism evidence="1 2">
    <name type="scientific">Microbacterium aurantiacum</name>
    <dbReference type="NCBI Taxonomy" id="162393"/>
    <lineage>
        <taxon>Bacteria</taxon>
        <taxon>Bacillati</taxon>
        <taxon>Actinomycetota</taxon>
        <taxon>Actinomycetes</taxon>
        <taxon>Micrococcales</taxon>
        <taxon>Microbacteriaceae</taxon>
        <taxon>Microbacterium</taxon>
    </lineage>
</organism>
<dbReference type="AlphaFoldDB" id="A0A0M9VKB4"/>
<protein>
    <submittedName>
        <fullName evidence="1">Uncharacterized protein</fullName>
    </submittedName>
</protein>
<accession>A0A0M9VKB4</accession>
<proteinExistence type="predicted"/>
<sequence length="292" mass="32855">MSDATPTVSVMQVMSETARVLITVKASPQPSAKYGDTVCVAGIRLDGGRAEWVRLYPLAFRWMGVEQQFKKFDLIDVEVRRETRDSRPESYRPDIDSIKIVKHLDNWKDRQPFMERVARTSTCALSAAAAEHHDAPSLGMVTVKSVERLRVEPFGEWSEAQKARIAAAANLAPLSLFGDATKTPPELKAPRFIARYEYHCTADGCPRHVGQILDWELTALQGRLRRENDTDAIAQIERKFLTQMFAPGRQTSFFMGNFEDARKRHSFSVLGVYYPPESIGTSVGLFDLDQDG</sequence>